<accession>E4YZ73</accession>
<keyword evidence="5" id="KW-1133">Transmembrane helix</keyword>
<dbReference type="Proteomes" id="UP000011014">
    <property type="component" value="Unassembled WGS sequence"/>
</dbReference>
<proteinExistence type="predicted"/>
<dbReference type="GO" id="GO:0009055">
    <property type="term" value="F:electron transfer activity"/>
    <property type="evidence" value="ECO:0007669"/>
    <property type="project" value="InterPro"/>
</dbReference>
<keyword evidence="2" id="KW-0479">Metal-binding</keyword>
<sequence length="75" mass="8591">MGDDTPPYMSQIAKDIVTFLRYSTDVSKDNRQLALMRILGMFVPVFFLSVVATKKVFSPGKTMKVVRSEDLRKFK</sequence>
<keyword evidence="3" id="KW-0408">Iron</keyword>
<dbReference type="GO" id="GO:0020037">
    <property type="term" value="F:heme binding"/>
    <property type="evidence" value="ECO:0007669"/>
    <property type="project" value="InterPro"/>
</dbReference>
<organism evidence="6">
    <name type="scientific">Oikopleura dioica</name>
    <name type="common">Tunicate</name>
    <dbReference type="NCBI Taxonomy" id="34765"/>
    <lineage>
        <taxon>Eukaryota</taxon>
        <taxon>Metazoa</taxon>
        <taxon>Chordata</taxon>
        <taxon>Tunicata</taxon>
        <taxon>Appendicularia</taxon>
        <taxon>Copelata</taxon>
        <taxon>Oikopleuridae</taxon>
        <taxon>Oikopleura</taxon>
    </lineage>
</organism>
<keyword evidence="1" id="KW-0349">Heme</keyword>
<gene>
    <name evidence="6" type="ORF">GSOID_T00022786001</name>
</gene>
<evidence type="ECO:0000256" key="2">
    <source>
        <dbReference type="ARBA" id="ARBA00022723"/>
    </source>
</evidence>
<evidence type="ECO:0000256" key="5">
    <source>
        <dbReference type="SAM" id="Phobius"/>
    </source>
</evidence>
<reference evidence="6" key="1">
    <citation type="journal article" date="2010" name="Science">
        <title>Plasticity of animal genome architecture unmasked by rapid evolution of a pelagic tunicate.</title>
        <authorList>
            <person name="Denoeud F."/>
            <person name="Henriet S."/>
            <person name="Mungpakdee S."/>
            <person name="Aury J.M."/>
            <person name="Da Silva C."/>
            <person name="Brinkmann H."/>
            <person name="Mikhaleva J."/>
            <person name="Olsen L.C."/>
            <person name="Jubin C."/>
            <person name="Canestro C."/>
            <person name="Bouquet J.M."/>
            <person name="Danks G."/>
            <person name="Poulain J."/>
            <person name="Campsteijn C."/>
            <person name="Adamski M."/>
            <person name="Cross I."/>
            <person name="Yadetie F."/>
            <person name="Muffato M."/>
            <person name="Louis A."/>
            <person name="Butcher S."/>
            <person name="Tsagkogeorga G."/>
            <person name="Konrad A."/>
            <person name="Singh S."/>
            <person name="Jensen M.F."/>
            <person name="Cong E.H."/>
            <person name="Eikeseth-Otteraa H."/>
            <person name="Noel B."/>
            <person name="Anthouard V."/>
            <person name="Porcel B.M."/>
            <person name="Kachouri-Lafond R."/>
            <person name="Nishino A."/>
            <person name="Ugolini M."/>
            <person name="Chourrout P."/>
            <person name="Nishida H."/>
            <person name="Aasland R."/>
            <person name="Huzurbazar S."/>
            <person name="Westhof E."/>
            <person name="Delsuc F."/>
            <person name="Lehrach H."/>
            <person name="Reinhardt R."/>
            <person name="Weissenbach J."/>
            <person name="Roy S.W."/>
            <person name="Artiguenave F."/>
            <person name="Postlethwait J.H."/>
            <person name="Manak J.R."/>
            <person name="Thompson E.M."/>
            <person name="Jaillon O."/>
            <person name="Du Pasquier L."/>
            <person name="Boudinot P."/>
            <person name="Liberles D.A."/>
            <person name="Volff J.N."/>
            <person name="Philippe H."/>
            <person name="Lenhard B."/>
            <person name="Roest Crollius H."/>
            <person name="Wincker P."/>
            <person name="Chourrout D."/>
        </authorList>
    </citation>
    <scope>NUCLEOTIDE SEQUENCE [LARGE SCALE GENOMIC DNA]</scope>
</reference>
<feature type="transmembrane region" description="Helical" evidence="5">
    <location>
        <begin position="34"/>
        <end position="53"/>
    </location>
</feature>
<dbReference type="GO" id="GO:0046872">
    <property type="term" value="F:metal ion binding"/>
    <property type="evidence" value="ECO:0007669"/>
    <property type="project" value="UniProtKB-KW"/>
</dbReference>
<dbReference type="EMBL" id="FN656094">
    <property type="protein sequence ID" value="CBY40751.1"/>
    <property type="molecule type" value="Genomic_DNA"/>
</dbReference>
<dbReference type="Pfam" id="PF02167">
    <property type="entry name" value="Cytochrom_C1"/>
    <property type="match status" value="1"/>
</dbReference>
<keyword evidence="5" id="KW-0812">Transmembrane</keyword>
<evidence type="ECO:0000256" key="3">
    <source>
        <dbReference type="ARBA" id="ARBA00023004"/>
    </source>
</evidence>
<dbReference type="AlphaFoldDB" id="E4YZ73"/>
<evidence type="ECO:0000256" key="4">
    <source>
        <dbReference type="ARBA" id="ARBA00023136"/>
    </source>
</evidence>
<evidence type="ECO:0000313" key="6">
    <source>
        <dbReference type="EMBL" id="CBY40751.1"/>
    </source>
</evidence>
<evidence type="ECO:0000256" key="1">
    <source>
        <dbReference type="ARBA" id="ARBA00022617"/>
    </source>
</evidence>
<dbReference type="InterPro" id="IPR002326">
    <property type="entry name" value="Cyt_c1"/>
</dbReference>
<keyword evidence="4 5" id="KW-0472">Membrane</keyword>
<protein>
    <submittedName>
        <fullName evidence="6">Uncharacterized protein</fullName>
    </submittedName>
</protein>
<name>E4YZ73_OIKDI</name>